<evidence type="ECO:0000313" key="2">
    <source>
        <dbReference type="Proteomes" id="UP001251528"/>
    </source>
</evidence>
<protein>
    <submittedName>
        <fullName evidence="1">Uncharacterized protein</fullName>
    </submittedName>
</protein>
<dbReference type="Proteomes" id="UP001251528">
    <property type="component" value="Unassembled WGS sequence"/>
</dbReference>
<evidence type="ECO:0000313" key="1">
    <source>
        <dbReference type="EMBL" id="KAK2609330.1"/>
    </source>
</evidence>
<keyword evidence="2" id="KW-1185">Reference proteome</keyword>
<dbReference type="EMBL" id="JASWJB010000024">
    <property type="protein sequence ID" value="KAK2609330.1"/>
    <property type="molecule type" value="Genomic_DNA"/>
</dbReference>
<dbReference type="AlphaFoldDB" id="A0AAJ0CVT2"/>
<name>A0AAJ0CVT2_9HYPO</name>
<comment type="caution">
    <text evidence="1">The sequence shown here is derived from an EMBL/GenBank/DDBJ whole genome shotgun (WGS) entry which is preliminary data.</text>
</comment>
<reference evidence="1" key="1">
    <citation type="submission" date="2023-06" db="EMBL/GenBank/DDBJ databases">
        <title>Conoideocrella luteorostrata (Hypocreales: Clavicipitaceae), a potential biocontrol fungus for elongate hemlock scale in United States Christmas tree production areas.</title>
        <authorList>
            <person name="Barrett H."/>
            <person name="Lovett B."/>
            <person name="Macias A.M."/>
            <person name="Stajich J.E."/>
            <person name="Kasson M.T."/>
        </authorList>
    </citation>
    <scope>NUCLEOTIDE SEQUENCE</scope>
    <source>
        <strain evidence="1">ARSEF 14590</strain>
    </source>
</reference>
<proteinExistence type="predicted"/>
<accession>A0AAJ0CVT2</accession>
<gene>
    <name evidence="1" type="ORF">QQS21_002111</name>
</gene>
<organism evidence="1 2">
    <name type="scientific">Conoideocrella luteorostrata</name>
    <dbReference type="NCBI Taxonomy" id="1105319"/>
    <lineage>
        <taxon>Eukaryota</taxon>
        <taxon>Fungi</taxon>
        <taxon>Dikarya</taxon>
        <taxon>Ascomycota</taxon>
        <taxon>Pezizomycotina</taxon>
        <taxon>Sordariomycetes</taxon>
        <taxon>Hypocreomycetidae</taxon>
        <taxon>Hypocreales</taxon>
        <taxon>Clavicipitaceae</taxon>
        <taxon>Conoideocrella</taxon>
    </lineage>
</organism>
<sequence>MTTAIVCICHIGWPKHFNPVDINVTECSLSLTAYEYTNAKSSGSAFFFEQTREVDLVAKNAWHGAWDGHQAYVSGNEGIPALYMSRHDLKALQTFTESASIVSEWVGGNWHNQNLGVSAALHGNGHAGNRFDSLAGPRHD</sequence>